<organism evidence="1">
    <name type="scientific">viral metagenome</name>
    <dbReference type="NCBI Taxonomy" id="1070528"/>
    <lineage>
        <taxon>unclassified sequences</taxon>
        <taxon>metagenomes</taxon>
        <taxon>organismal metagenomes</taxon>
    </lineage>
</organism>
<evidence type="ECO:0000313" key="1">
    <source>
        <dbReference type="EMBL" id="QHT91531.1"/>
    </source>
</evidence>
<protein>
    <recommendedName>
        <fullName evidence="2">Glycosyltransferase</fullName>
    </recommendedName>
</protein>
<dbReference type="EMBL" id="MN740165">
    <property type="protein sequence ID" value="QHT91531.1"/>
    <property type="molecule type" value="Genomic_DNA"/>
</dbReference>
<sequence>MKRWDAYVISLDRTPERMKFMEAEFKDTILNLQKFSAYDDPQKRGWVGVGHSYGNIVKKHMEEDPDFTKKLCIVLEDDAYRTQDKETFNKRCAQIFEYLEQHRGEYSHFQGGGIYPNIEKLECEDPLLLRCDWITCATFTVIGKEAADTILKYQEVPDDQKEPIDNYLAANNRKKMLVPFPHLVWQLFGMPSTISSEDQKTTLNEGFRNAHKTFVEFLSKQNIHLKDKNLHLNMMGGSKKSKTLSYVNTILRKRRILIKRFHLTNVKKVPSTKTRKIYHSSKAK</sequence>
<reference evidence="1" key="1">
    <citation type="journal article" date="2020" name="Nature">
        <title>Giant virus diversity and host interactions through global metagenomics.</title>
        <authorList>
            <person name="Schulz F."/>
            <person name="Roux S."/>
            <person name="Paez-Espino D."/>
            <person name="Jungbluth S."/>
            <person name="Walsh D.A."/>
            <person name="Denef V.J."/>
            <person name="McMahon K.D."/>
            <person name="Konstantinidis K.T."/>
            <person name="Eloe-Fadrosh E.A."/>
            <person name="Kyrpides N.C."/>
            <person name="Woyke T."/>
        </authorList>
    </citation>
    <scope>NUCLEOTIDE SEQUENCE</scope>
    <source>
        <strain evidence="1">GVMAG-M-3300023184-77</strain>
    </source>
</reference>
<name>A0A6C0IEH0_9ZZZZ</name>
<evidence type="ECO:0008006" key="2">
    <source>
        <dbReference type="Google" id="ProtNLM"/>
    </source>
</evidence>
<accession>A0A6C0IEH0</accession>
<dbReference type="AlphaFoldDB" id="A0A6C0IEH0"/>
<proteinExistence type="predicted"/>